<dbReference type="InterPro" id="IPR000873">
    <property type="entry name" value="AMP-dep_synth/lig_dom"/>
</dbReference>
<evidence type="ECO:0000313" key="5">
    <source>
        <dbReference type="EMBL" id="PPK29668.1"/>
    </source>
</evidence>
<evidence type="ECO:0000313" key="6">
    <source>
        <dbReference type="Proteomes" id="UP000239239"/>
    </source>
</evidence>
<protein>
    <submittedName>
        <fullName evidence="5">Long-chain fatty acid--CoA ligase</fullName>
    </submittedName>
</protein>
<dbReference type="InterPro" id="IPR020845">
    <property type="entry name" value="AMP-binding_CS"/>
</dbReference>
<organism evidence="5 6">
    <name type="scientific">Legionella pneumophila</name>
    <dbReference type="NCBI Taxonomy" id="446"/>
    <lineage>
        <taxon>Bacteria</taxon>
        <taxon>Pseudomonadati</taxon>
        <taxon>Pseudomonadota</taxon>
        <taxon>Gammaproteobacteria</taxon>
        <taxon>Legionellales</taxon>
        <taxon>Legionellaceae</taxon>
        <taxon>Legionella</taxon>
    </lineage>
</organism>
<reference evidence="5 6" key="1">
    <citation type="submission" date="2018-02" db="EMBL/GenBank/DDBJ databases">
        <title>Draft genome sequences of four Legionella pneumophila clinical strains isolated in Ontario.</title>
        <authorList>
            <person name="Fortuna A."/>
            <person name="Ramnarine R."/>
            <person name="Li A."/>
            <person name="Frantz C."/>
            <person name="Mallo G."/>
        </authorList>
    </citation>
    <scope>NUCLEOTIDE SEQUENCE [LARGE SCALE GENOMIC DNA]</scope>
    <source>
        <strain evidence="5 6">LG61</strain>
    </source>
</reference>
<dbReference type="InterPro" id="IPR042099">
    <property type="entry name" value="ANL_N_sf"/>
</dbReference>
<dbReference type="AlphaFoldDB" id="A0A2S6EWV6"/>
<comment type="caution">
    <text evidence="5">The sequence shown here is derived from an EMBL/GenBank/DDBJ whole genome shotgun (WGS) entry which is preliminary data.</text>
</comment>
<proteinExistence type="inferred from homology"/>
<dbReference type="Pfam" id="PF13193">
    <property type="entry name" value="AMP-binding_C"/>
    <property type="match status" value="1"/>
</dbReference>
<feature type="domain" description="AMP-binding enzyme C-terminal" evidence="4">
    <location>
        <begin position="366"/>
        <end position="442"/>
    </location>
</feature>
<dbReference type="GO" id="GO:0031956">
    <property type="term" value="F:medium-chain fatty acid-CoA ligase activity"/>
    <property type="evidence" value="ECO:0007669"/>
    <property type="project" value="TreeGrafter"/>
</dbReference>
<evidence type="ECO:0000259" key="4">
    <source>
        <dbReference type="Pfam" id="PF13193"/>
    </source>
</evidence>
<dbReference type="PANTHER" id="PTHR43201">
    <property type="entry name" value="ACYL-COA SYNTHETASE"/>
    <property type="match status" value="1"/>
</dbReference>
<dbReference type="Gene3D" id="3.40.50.12780">
    <property type="entry name" value="N-terminal domain of ligase-like"/>
    <property type="match status" value="1"/>
</dbReference>
<sequence length="464" mass="51711">MRNKIMQFLAPDVPNKIAITQDNRAITFDELTHEILDRSKQILKLPKTVIILHATPDIEFIITLLACLETNRPIALFPNSISEEEKQIRLSLLGNAILINEKGELQEAYENKTIKPHPQTALILFTSGSTGKVKAVQLSSINIKANCHAVIKALEFKKVQDQLLFLPLSYSFGLLGQLLPGLMFGLSTRLITHFTDIKMLMEQGTIPQMWSGVPSHWVAINAIAKRYPDSAAKINAIVSAGAPLSTALRADLKQIFPNAIIYNNYGLTEASPRVLTYSSKDPLFTENYAGYPVGDWKVKLSSEHELLISGTQMMLGYLGEKVSTKIQNGWLSTGDIAEILPNGLVAIKGRRDSIVNIGGEKVNLSEIEQKICQIDAIKEAIVIPQEDRIYGLRLVVCIEQTTLHSPISKQYLTEKIQTHLLPRKLPIQVHLMPSLPRNKHGKLDRNALVLDIDDLDKKEKNNAK</sequence>
<name>A0A2S6EWV6_LEGPN</name>
<dbReference type="OrthoDB" id="9803968at2"/>
<dbReference type="Proteomes" id="UP000239239">
    <property type="component" value="Unassembled WGS sequence"/>
</dbReference>
<dbReference type="InterPro" id="IPR025110">
    <property type="entry name" value="AMP-bd_C"/>
</dbReference>
<evidence type="ECO:0000259" key="3">
    <source>
        <dbReference type="Pfam" id="PF00501"/>
    </source>
</evidence>
<keyword evidence="2 5" id="KW-0436">Ligase</keyword>
<feature type="domain" description="AMP-dependent synthetase/ligase" evidence="3">
    <location>
        <begin position="14"/>
        <end position="318"/>
    </location>
</feature>
<dbReference type="CDD" id="cd04433">
    <property type="entry name" value="AFD_class_I"/>
    <property type="match status" value="1"/>
</dbReference>
<comment type="similarity">
    <text evidence="1">Belongs to the ATP-dependent AMP-binding enzyme family.</text>
</comment>
<dbReference type="SUPFAM" id="SSF56801">
    <property type="entry name" value="Acetyl-CoA synthetase-like"/>
    <property type="match status" value="1"/>
</dbReference>
<dbReference type="InterPro" id="IPR045851">
    <property type="entry name" value="AMP-bd_C_sf"/>
</dbReference>
<dbReference type="Pfam" id="PF00501">
    <property type="entry name" value="AMP-binding"/>
    <property type="match status" value="1"/>
</dbReference>
<evidence type="ECO:0000256" key="1">
    <source>
        <dbReference type="ARBA" id="ARBA00006432"/>
    </source>
</evidence>
<dbReference type="PROSITE" id="PS00455">
    <property type="entry name" value="AMP_BINDING"/>
    <property type="match status" value="1"/>
</dbReference>
<dbReference type="GO" id="GO:0006631">
    <property type="term" value="P:fatty acid metabolic process"/>
    <property type="evidence" value="ECO:0007669"/>
    <property type="project" value="TreeGrafter"/>
</dbReference>
<evidence type="ECO:0000256" key="2">
    <source>
        <dbReference type="ARBA" id="ARBA00022598"/>
    </source>
</evidence>
<gene>
    <name evidence="5" type="ORF">C3928_11365</name>
</gene>
<dbReference type="Gene3D" id="3.30.300.30">
    <property type="match status" value="1"/>
</dbReference>
<dbReference type="EMBL" id="PQWY01000016">
    <property type="protein sequence ID" value="PPK29668.1"/>
    <property type="molecule type" value="Genomic_DNA"/>
</dbReference>
<accession>A0A2S6EWV6</accession>
<dbReference type="PANTHER" id="PTHR43201:SF5">
    <property type="entry name" value="MEDIUM-CHAIN ACYL-COA LIGASE ACSF2, MITOCHONDRIAL"/>
    <property type="match status" value="1"/>
</dbReference>